<dbReference type="Gene3D" id="3.20.20.70">
    <property type="entry name" value="Aldolase class I"/>
    <property type="match status" value="1"/>
</dbReference>
<dbReference type="SMART" id="SM01130">
    <property type="entry name" value="DHDPS"/>
    <property type="match status" value="1"/>
</dbReference>
<evidence type="ECO:0000256" key="10">
    <source>
        <dbReference type="NCBIfam" id="TIGR00674"/>
    </source>
</evidence>
<comment type="similarity">
    <text evidence="11">Belongs to the DapA family.</text>
</comment>
<protein>
    <recommendedName>
        <fullName evidence="3 10">4-hydroxy-tetrahydrodipicolinate synthase</fullName>
        <ecNumber evidence="3 10">4.3.3.7</ecNumber>
    </recommendedName>
</protein>
<comment type="pathway">
    <text evidence="2">Amino-acid biosynthesis; L-lysine biosynthesis via DAP pathway; (S)-tetrahydrodipicolinate from L-aspartate: step 3/4.</text>
</comment>
<dbReference type="PANTHER" id="PTHR42849:SF1">
    <property type="entry name" value="N-ACETYLNEURAMINATE LYASE"/>
    <property type="match status" value="1"/>
</dbReference>
<evidence type="ECO:0000256" key="3">
    <source>
        <dbReference type="ARBA" id="ARBA00012086"/>
    </source>
</evidence>
<keyword evidence="8" id="KW-0704">Schiff base</keyword>
<name>A0ABM7Y1T0_9PROT</name>
<keyword evidence="5" id="KW-0220">Diaminopimelate biosynthesis</keyword>
<dbReference type="SUPFAM" id="SSF51569">
    <property type="entry name" value="Aldolase"/>
    <property type="match status" value="1"/>
</dbReference>
<dbReference type="RefSeq" id="WP_244458968.1">
    <property type="nucleotide sequence ID" value="NZ_AP025637.1"/>
</dbReference>
<evidence type="ECO:0000256" key="6">
    <source>
        <dbReference type="ARBA" id="ARBA00023154"/>
    </source>
</evidence>
<dbReference type="EMBL" id="AP025637">
    <property type="protein sequence ID" value="BDG71730.1"/>
    <property type="molecule type" value="Genomic_DNA"/>
</dbReference>
<sequence length="308" mass="32407">MDKSSVNWSGAIPALVTPFDANGAIDERGFVENIQVCIANGVGALVPSGCTGEFWALTSAERVRLFQLTVEAAGGRVPVIASTGAVTTQEVIALSTAARDLGCDGIMVLPPFFVRPTADDLVAHYQAISDAVKLPMMLYNIPNTGNPLSPELVARLAEIDTVVAIKESSLDFVNLYRTMRLVGDQLHVFCGPATLYGVPALLMGAPGIIDTIPNYWGSGAVAMFRAATTGDLPSARALQAEALALKDMLNAKGRNQYAAIKALMNILGLPGGQPRLPLRSLTPQQVEELAADAAAIGLPVRTRRAAAE</sequence>
<keyword evidence="6" id="KW-0457">Lysine biosynthesis</keyword>
<dbReference type="EC" id="4.3.3.7" evidence="3 10"/>
<accession>A0ABM7Y1T0</accession>
<dbReference type="CDD" id="cd00408">
    <property type="entry name" value="DHDPS-like"/>
    <property type="match status" value="1"/>
</dbReference>
<keyword evidence="13" id="KW-1185">Reference proteome</keyword>
<dbReference type="Proteomes" id="UP000831327">
    <property type="component" value="Chromosome"/>
</dbReference>
<evidence type="ECO:0000256" key="4">
    <source>
        <dbReference type="ARBA" id="ARBA00022605"/>
    </source>
</evidence>
<dbReference type="Pfam" id="PF00701">
    <property type="entry name" value="DHDPS"/>
    <property type="match status" value="1"/>
</dbReference>
<comment type="catalytic activity">
    <reaction evidence="9">
        <text>L-aspartate 4-semialdehyde + pyruvate = (2S,4S)-4-hydroxy-2,3,4,5-tetrahydrodipicolinate + H2O + H(+)</text>
        <dbReference type="Rhea" id="RHEA:34171"/>
        <dbReference type="ChEBI" id="CHEBI:15361"/>
        <dbReference type="ChEBI" id="CHEBI:15377"/>
        <dbReference type="ChEBI" id="CHEBI:15378"/>
        <dbReference type="ChEBI" id="CHEBI:67139"/>
        <dbReference type="ChEBI" id="CHEBI:537519"/>
        <dbReference type="EC" id="4.3.3.7"/>
    </reaction>
</comment>
<proteinExistence type="inferred from homology"/>
<keyword evidence="4" id="KW-0028">Amino-acid biosynthesis</keyword>
<organism evidence="12 13">
    <name type="scientific">Roseomonas fluvialis</name>
    <dbReference type="NCBI Taxonomy" id="1750527"/>
    <lineage>
        <taxon>Bacteria</taxon>
        <taxon>Pseudomonadati</taxon>
        <taxon>Pseudomonadota</taxon>
        <taxon>Alphaproteobacteria</taxon>
        <taxon>Acetobacterales</taxon>
        <taxon>Roseomonadaceae</taxon>
        <taxon>Roseomonas</taxon>
    </lineage>
</organism>
<evidence type="ECO:0000256" key="1">
    <source>
        <dbReference type="ARBA" id="ARBA00003294"/>
    </source>
</evidence>
<evidence type="ECO:0000256" key="7">
    <source>
        <dbReference type="ARBA" id="ARBA00023239"/>
    </source>
</evidence>
<keyword evidence="7 11" id="KW-0456">Lyase</keyword>
<evidence type="ECO:0000256" key="11">
    <source>
        <dbReference type="PIRNR" id="PIRNR001365"/>
    </source>
</evidence>
<comment type="function">
    <text evidence="1">Catalyzes the condensation of (S)-aspartate-beta-semialdehyde [(S)-ASA] and pyruvate to 4-hydroxy-tetrahydrodipicolinate (HTPA).</text>
</comment>
<dbReference type="InterPro" id="IPR005263">
    <property type="entry name" value="DapA"/>
</dbReference>
<evidence type="ECO:0000313" key="12">
    <source>
        <dbReference type="EMBL" id="BDG71730.1"/>
    </source>
</evidence>
<dbReference type="InterPro" id="IPR002220">
    <property type="entry name" value="DapA-like"/>
</dbReference>
<dbReference type="NCBIfam" id="TIGR00674">
    <property type="entry name" value="dapA"/>
    <property type="match status" value="1"/>
</dbReference>
<evidence type="ECO:0000256" key="8">
    <source>
        <dbReference type="ARBA" id="ARBA00023270"/>
    </source>
</evidence>
<dbReference type="PIRSF" id="PIRSF001365">
    <property type="entry name" value="DHDPS"/>
    <property type="match status" value="1"/>
</dbReference>
<evidence type="ECO:0000256" key="9">
    <source>
        <dbReference type="ARBA" id="ARBA00047836"/>
    </source>
</evidence>
<dbReference type="PRINTS" id="PR00146">
    <property type="entry name" value="DHPICSNTHASE"/>
</dbReference>
<dbReference type="PANTHER" id="PTHR42849">
    <property type="entry name" value="N-ACETYLNEURAMINATE LYASE"/>
    <property type="match status" value="1"/>
</dbReference>
<reference evidence="12 13" key="1">
    <citation type="journal article" date="2016" name="Microbes Environ.">
        <title>Phylogenetically diverse aerobic anoxygenic phototrophic bacteria isolated from epilithic biofilms in Tama river, Japan.</title>
        <authorList>
            <person name="Hirose S."/>
            <person name="Matsuura K."/>
            <person name="Haruta S."/>
        </authorList>
    </citation>
    <scope>NUCLEOTIDE SEQUENCE [LARGE SCALE GENOMIC DNA]</scope>
    <source>
        <strain evidence="12 13">S08</strain>
    </source>
</reference>
<evidence type="ECO:0000256" key="5">
    <source>
        <dbReference type="ARBA" id="ARBA00022915"/>
    </source>
</evidence>
<evidence type="ECO:0000256" key="2">
    <source>
        <dbReference type="ARBA" id="ARBA00005120"/>
    </source>
</evidence>
<evidence type="ECO:0000313" key="13">
    <source>
        <dbReference type="Proteomes" id="UP000831327"/>
    </source>
</evidence>
<gene>
    <name evidence="12" type="primary">dapA_1</name>
    <name evidence="12" type="ORF">Rmf_16590</name>
</gene>
<dbReference type="InterPro" id="IPR013785">
    <property type="entry name" value="Aldolase_TIM"/>
</dbReference>